<proteinExistence type="predicted"/>
<sequence length="291" mass="32606">MASTGKSRIGSYTSPVDILLSLGECHYPPWSDRNPSKWINYSKHGLSQEHISELTRLATDEGILSSDLDDATSWAPIHAWRALGQLKAVVSVNTLFENFLVWQDFDWIVNEASDVFKMMGPDVINILIPLLQDRNRSSDLRQHVSEHIANVAKELSSEREKAIHAIAETLTKYEVNSKQFNGFLISALLDLQAIEAIELIREVYIKKRTILALPGDLEDAEISLGLREKRSTPKPHYGKLGIKEMEEEVGPRKPYPYPLGSTTFNRGSANVGRNDPCPCGSGKKFKKCCLN</sequence>
<organism evidence="1 2">
    <name type="scientific">Magnetococcus marinus (strain ATCC BAA-1437 / JCM 17883 / MC-1)</name>
    <dbReference type="NCBI Taxonomy" id="156889"/>
    <lineage>
        <taxon>Bacteria</taxon>
        <taxon>Pseudomonadati</taxon>
        <taxon>Pseudomonadota</taxon>
        <taxon>Magnetococcia</taxon>
        <taxon>Magnetococcales</taxon>
        <taxon>Magnetococcaceae</taxon>
        <taxon>Magnetococcus</taxon>
    </lineage>
</organism>
<protein>
    <submittedName>
        <fullName evidence="1">SEC-C motif domain protein</fullName>
    </submittedName>
</protein>
<evidence type="ECO:0000313" key="2">
    <source>
        <dbReference type="Proteomes" id="UP000002586"/>
    </source>
</evidence>
<dbReference type="Pfam" id="PF02810">
    <property type="entry name" value="SEC-C"/>
    <property type="match status" value="1"/>
</dbReference>
<evidence type="ECO:0000313" key="1">
    <source>
        <dbReference type="EMBL" id="ABK45273.1"/>
    </source>
</evidence>
<dbReference type="RefSeq" id="WP_011714356.1">
    <property type="nucleotide sequence ID" value="NC_008576.1"/>
</dbReference>
<reference evidence="1 2" key="2">
    <citation type="journal article" date="2012" name="Int. J. Syst. Evol. Microbiol.">
        <title>Magnetococcus marinus gen. nov., sp. nov., a marine, magnetotactic bacterium that represents a novel lineage (Magnetococcaceae fam. nov.; Magnetococcales ord. nov.) at the base of the Alphaproteobacteria.</title>
        <authorList>
            <person name="Bazylinski D.A."/>
            <person name="Williams T.J."/>
            <person name="Lefevre C.T."/>
            <person name="Berg R.J."/>
            <person name="Zhang C.L."/>
            <person name="Bowser S.S."/>
            <person name="Dean A.J."/>
            <person name="Beveridge T.J."/>
        </authorList>
    </citation>
    <scope>NUCLEOTIDE SEQUENCE [LARGE SCALE GENOMIC DNA]</scope>
    <source>
        <strain evidence="2">ATCC BAA-1437 / JCM 17883 / MC-1</strain>
    </source>
</reference>
<dbReference type="STRING" id="156889.Mmc1_2780"/>
<dbReference type="Proteomes" id="UP000002586">
    <property type="component" value="Chromosome"/>
</dbReference>
<dbReference type="KEGG" id="mgm:Mmc1_2780"/>
<dbReference type="AlphaFoldDB" id="A0LBD0"/>
<dbReference type="EMBL" id="CP000471">
    <property type="protein sequence ID" value="ABK45273.1"/>
    <property type="molecule type" value="Genomic_DNA"/>
</dbReference>
<gene>
    <name evidence="1" type="ordered locus">Mmc1_2780</name>
</gene>
<dbReference type="HOGENOM" id="CLU_079865_0_0_5"/>
<reference evidence="2" key="1">
    <citation type="journal article" date="2009" name="Appl. Environ. Microbiol.">
        <title>Complete genome sequence of the chemolithoautotrophic marine magnetotactic coccus strain MC-1.</title>
        <authorList>
            <person name="Schubbe S."/>
            <person name="Williams T.J."/>
            <person name="Xie G."/>
            <person name="Kiss H.E."/>
            <person name="Brettin T.S."/>
            <person name="Martinez D."/>
            <person name="Ross C.A."/>
            <person name="Schuler D."/>
            <person name="Cox B.L."/>
            <person name="Nealson K.H."/>
            <person name="Bazylinski D.A."/>
        </authorList>
    </citation>
    <scope>NUCLEOTIDE SEQUENCE [LARGE SCALE GENOMIC DNA]</scope>
    <source>
        <strain evidence="2">ATCC BAA-1437 / JCM 17883 / MC-1</strain>
    </source>
</reference>
<dbReference type="SUPFAM" id="SSF103642">
    <property type="entry name" value="Sec-C motif"/>
    <property type="match status" value="1"/>
</dbReference>
<dbReference type="eggNOG" id="COG1413">
    <property type="taxonomic scope" value="Bacteria"/>
</dbReference>
<dbReference type="Gene3D" id="3.10.450.50">
    <property type="match status" value="1"/>
</dbReference>
<accession>A0LBD0</accession>
<keyword evidence="2" id="KW-1185">Reference proteome</keyword>
<dbReference type="eggNOG" id="COG3012">
    <property type="taxonomic scope" value="Bacteria"/>
</dbReference>
<name>A0LBD0_MAGMM</name>
<dbReference type="InterPro" id="IPR004027">
    <property type="entry name" value="SEC_C_motif"/>
</dbReference>